<dbReference type="InterPro" id="IPR023576">
    <property type="entry name" value="UbiE/COQ5_MeTrFase_CS"/>
</dbReference>
<dbReference type="EC" id="2.1.-.-" evidence="5"/>
<accession>A0ABU4HTA4</accession>
<keyword evidence="2 5" id="KW-0808">Transferase</keyword>
<dbReference type="EMBL" id="JAWSTH010000059">
    <property type="protein sequence ID" value="MDW5596552.1"/>
    <property type="molecule type" value="Genomic_DNA"/>
</dbReference>
<dbReference type="SUPFAM" id="SSF53335">
    <property type="entry name" value="S-adenosyl-L-methionine-dependent methyltransferases"/>
    <property type="match status" value="1"/>
</dbReference>
<dbReference type="InterPro" id="IPR041698">
    <property type="entry name" value="Methyltransf_25"/>
</dbReference>
<dbReference type="GO" id="GO:0008168">
    <property type="term" value="F:methyltransferase activity"/>
    <property type="evidence" value="ECO:0007669"/>
    <property type="project" value="UniProtKB-KW"/>
</dbReference>
<evidence type="ECO:0000313" key="6">
    <source>
        <dbReference type="Proteomes" id="UP001284601"/>
    </source>
</evidence>
<comment type="caution">
    <text evidence="5">The sequence shown here is derived from an EMBL/GenBank/DDBJ whole genome shotgun (WGS) entry which is preliminary data.</text>
</comment>
<dbReference type="PANTHER" id="PTHR42912">
    <property type="entry name" value="METHYLTRANSFERASE"/>
    <property type="match status" value="1"/>
</dbReference>
<evidence type="ECO:0000256" key="2">
    <source>
        <dbReference type="ARBA" id="ARBA00022679"/>
    </source>
</evidence>
<name>A0ABU4HTA4_9ACTN</name>
<dbReference type="CDD" id="cd02440">
    <property type="entry name" value="AdoMet_MTases"/>
    <property type="match status" value="1"/>
</dbReference>
<keyword evidence="3" id="KW-0949">S-adenosyl-L-methionine</keyword>
<keyword evidence="1 5" id="KW-0489">Methyltransferase</keyword>
<evidence type="ECO:0000313" key="5">
    <source>
        <dbReference type="EMBL" id="MDW5596552.1"/>
    </source>
</evidence>
<dbReference type="PROSITE" id="PS01184">
    <property type="entry name" value="UBIE_2"/>
    <property type="match status" value="1"/>
</dbReference>
<dbReference type="PANTHER" id="PTHR42912:SF93">
    <property type="entry name" value="N6-ADENOSINE-METHYLTRANSFERASE TMT1A"/>
    <property type="match status" value="1"/>
</dbReference>
<feature type="domain" description="Methyltransferase" evidence="4">
    <location>
        <begin position="59"/>
        <end position="155"/>
    </location>
</feature>
<dbReference type="InterPro" id="IPR029063">
    <property type="entry name" value="SAM-dependent_MTases_sf"/>
</dbReference>
<reference evidence="6" key="1">
    <citation type="submission" date="2023-07" db="EMBL/GenBank/DDBJ databases">
        <title>Conexibacter stalactiti sp. nov., isolated from stalactites in a lava cave and emended description of the genus Conexibacter.</title>
        <authorList>
            <person name="Lee S.D."/>
        </authorList>
    </citation>
    <scope>NUCLEOTIDE SEQUENCE [LARGE SCALE GENOMIC DNA]</scope>
    <source>
        <strain evidence="6">KCTC 39840</strain>
    </source>
</reference>
<dbReference type="RefSeq" id="WP_318598990.1">
    <property type="nucleotide sequence ID" value="NZ_JAWSTH010000059.1"/>
</dbReference>
<evidence type="ECO:0000256" key="1">
    <source>
        <dbReference type="ARBA" id="ARBA00022603"/>
    </source>
</evidence>
<gene>
    <name evidence="5" type="ORF">R7226_19550</name>
</gene>
<dbReference type="GO" id="GO:0032259">
    <property type="term" value="P:methylation"/>
    <property type="evidence" value="ECO:0007669"/>
    <property type="project" value="UniProtKB-KW"/>
</dbReference>
<dbReference type="Proteomes" id="UP001284601">
    <property type="component" value="Unassembled WGS sequence"/>
</dbReference>
<evidence type="ECO:0000259" key="4">
    <source>
        <dbReference type="Pfam" id="PF13649"/>
    </source>
</evidence>
<dbReference type="InterPro" id="IPR050508">
    <property type="entry name" value="Methyltransf_Superfamily"/>
</dbReference>
<reference evidence="5 6" key="2">
    <citation type="submission" date="2023-10" db="EMBL/GenBank/DDBJ databases">
        <authorList>
            <person name="Han X.F."/>
        </authorList>
    </citation>
    <scope>NUCLEOTIDE SEQUENCE [LARGE SCALE GENOMIC DNA]</scope>
    <source>
        <strain evidence="5 6">KCTC 39840</strain>
    </source>
</reference>
<protein>
    <submittedName>
        <fullName evidence="5">Class I SAM-dependent methyltransferase</fullName>
        <ecNumber evidence="5">2.1.-.-</ecNumber>
    </submittedName>
</protein>
<organism evidence="5 6">
    <name type="scientific">Conexibacter stalactiti</name>
    <dbReference type="NCBI Taxonomy" id="1940611"/>
    <lineage>
        <taxon>Bacteria</taxon>
        <taxon>Bacillati</taxon>
        <taxon>Actinomycetota</taxon>
        <taxon>Thermoleophilia</taxon>
        <taxon>Solirubrobacterales</taxon>
        <taxon>Conexibacteraceae</taxon>
        <taxon>Conexibacter</taxon>
    </lineage>
</organism>
<proteinExistence type="predicted"/>
<dbReference type="Pfam" id="PF13649">
    <property type="entry name" value="Methyltransf_25"/>
    <property type="match status" value="1"/>
</dbReference>
<keyword evidence="6" id="KW-1185">Reference proteome</keyword>
<sequence length="228" mass="24628">MKMLARHDDERADYVRAAGRAPLALYDPLVAVTTRERLFRTRLLAQVLDGAPVERPLEVVEIGCGTGSFTTMVARAETTGGVHAIGVDGDAEVLARAHRKAGAAAVDWREGLADALPLPDASADRVVMSLLLHHLSPATQRAALAEARRVLRPGGRIHVADWGPARDPLMRLAFRGLQLLDGVENTAPLGRGELPALLTDAGFEQHRLHDRLRTMGGVLELRSARRSA</sequence>
<dbReference type="Gene3D" id="3.40.50.150">
    <property type="entry name" value="Vaccinia Virus protein VP39"/>
    <property type="match status" value="1"/>
</dbReference>
<evidence type="ECO:0000256" key="3">
    <source>
        <dbReference type="ARBA" id="ARBA00022691"/>
    </source>
</evidence>